<comment type="caution">
    <text evidence="2">The sequence shown here is derived from an EMBL/GenBank/DDBJ whole genome shotgun (WGS) entry which is preliminary data.</text>
</comment>
<dbReference type="Proteomes" id="UP001181347">
    <property type="component" value="Unassembled WGS sequence"/>
</dbReference>
<proteinExistence type="predicted"/>
<dbReference type="RefSeq" id="WP_237958758.1">
    <property type="nucleotide sequence ID" value="NZ_CALCKD010000010.1"/>
</dbReference>
<dbReference type="EMBL" id="JAWDES010000004">
    <property type="protein sequence ID" value="MDU0259420.1"/>
    <property type="molecule type" value="Genomic_DNA"/>
</dbReference>
<reference evidence="2" key="1">
    <citation type="submission" date="2023-10" db="EMBL/GenBank/DDBJ databases">
        <title>Genome Sequence of the Bacteria from From Gut Wall in Crohn's Disease.</title>
        <authorList>
            <person name="Rodriguez-Palacios A."/>
        </authorList>
    </citation>
    <scope>NUCLEOTIDE SEQUENCE</scope>
    <source>
        <strain evidence="2">CavFT-hAR58</strain>
    </source>
</reference>
<sequence length="119" mass="14540">MAKMKDDDFGIELPRKRLVGCLGLLVGGFLFFCIMCLIVYYYNRSTPVVQENPWINNDSSRPVTDIKELDYNRRLIIYRDEKPRRQLREFEWSKDERIYGVPQNLYEDYYEEIYEYFHD</sequence>
<feature type="transmembrane region" description="Helical" evidence="1">
    <location>
        <begin position="21"/>
        <end position="42"/>
    </location>
</feature>
<dbReference type="AlphaFoldDB" id="A0AAE4LKI8"/>
<name>A0AAE4LKI8_9BACT</name>
<keyword evidence="1" id="KW-0812">Transmembrane</keyword>
<accession>A0AAE4LKI8</accession>
<gene>
    <name evidence="2" type="ORF">RVH17_04705</name>
</gene>
<protein>
    <submittedName>
        <fullName evidence="2">Uncharacterized protein</fullName>
    </submittedName>
</protein>
<evidence type="ECO:0000313" key="2">
    <source>
        <dbReference type="EMBL" id="MDU0259420.1"/>
    </source>
</evidence>
<evidence type="ECO:0000256" key="1">
    <source>
        <dbReference type="SAM" id="Phobius"/>
    </source>
</evidence>
<keyword evidence="1" id="KW-1133">Transmembrane helix</keyword>
<organism evidence="2 3">
    <name type="scientific">Alistipes finegoldii</name>
    <dbReference type="NCBI Taxonomy" id="214856"/>
    <lineage>
        <taxon>Bacteria</taxon>
        <taxon>Pseudomonadati</taxon>
        <taxon>Bacteroidota</taxon>
        <taxon>Bacteroidia</taxon>
        <taxon>Bacteroidales</taxon>
        <taxon>Rikenellaceae</taxon>
        <taxon>Alistipes</taxon>
    </lineage>
</organism>
<evidence type="ECO:0000313" key="3">
    <source>
        <dbReference type="Proteomes" id="UP001181347"/>
    </source>
</evidence>
<keyword evidence="1" id="KW-0472">Membrane</keyword>